<proteinExistence type="predicted"/>
<protein>
    <submittedName>
        <fullName evidence="2">Uncharacterized protein</fullName>
    </submittedName>
</protein>
<evidence type="ECO:0000313" key="2">
    <source>
        <dbReference type="EMBL" id="EJF93452.1"/>
    </source>
</evidence>
<reference evidence="2 3" key="1">
    <citation type="submission" date="2012-03" db="EMBL/GenBank/DDBJ databases">
        <title>The Genome Sequence of Bartonella elizabethae F9251.</title>
        <authorList>
            <consortium name="The Broad Institute Genome Sequencing Platform"/>
            <consortium name="The Broad Institute Genome Sequencing Center for Infectious Disease"/>
            <person name="Feldgarden M."/>
            <person name="Kirby J."/>
            <person name="Kosoy M."/>
            <person name="Birtles R."/>
            <person name="Probert W.S."/>
            <person name="Chiaraviglio L."/>
            <person name="Young S.K."/>
            <person name="Zeng Q."/>
            <person name="Gargeya S."/>
            <person name="Fitzgerald M."/>
            <person name="Haas B."/>
            <person name="Abouelleil A."/>
            <person name="Alvarado L."/>
            <person name="Arachchi H.M."/>
            <person name="Berlin A."/>
            <person name="Chapman S.B."/>
            <person name="Gearin G."/>
            <person name="Goldberg J."/>
            <person name="Griggs A."/>
            <person name="Gujja S."/>
            <person name="Hansen M."/>
            <person name="Heiman D."/>
            <person name="Howarth C."/>
            <person name="Larimer J."/>
            <person name="Lui A."/>
            <person name="MacDonald P.J.P."/>
            <person name="McCowen C."/>
            <person name="Montmayeur A."/>
            <person name="Murphy C."/>
            <person name="Neiman D."/>
            <person name="Pearson M."/>
            <person name="Priest M."/>
            <person name="Roberts A."/>
            <person name="Saif S."/>
            <person name="Shea T."/>
            <person name="Sisk P."/>
            <person name="Stolte C."/>
            <person name="Sykes S."/>
            <person name="Wortman J."/>
            <person name="Nusbaum C."/>
            <person name="Birren B."/>
        </authorList>
    </citation>
    <scope>NUCLEOTIDE SEQUENCE [LARGE SCALE GENOMIC DNA]</scope>
    <source>
        <strain evidence="2 3">F9251</strain>
    </source>
</reference>
<feature type="compositionally biased region" description="Basic residues" evidence="1">
    <location>
        <begin position="27"/>
        <end position="36"/>
    </location>
</feature>
<dbReference type="EMBL" id="AIMF01000029">
    <property type="protein sequence ID" value="EJF93452.1"/>
    <property type="molecule type" value="Genomic_DNA"/>
</dbReference>
<organism evidence="2 3">
    <name type="scientific">Bartonella elizabethae F9251 = ATCC 49927</name>
    <dbReference type="NCBI Taxonomy" id="1094555"/>
    <lineage>
        <taxon>Bacteria</taxon>
        <taxon>Pseudomonadati</taxon>
        <taxon>Pseudomonadota</taxon>
        <taxon>Alphaproteobacteria</taxon>
        <taxon>Hyphomicrobiales</taxon>
        <taxon>Bartonellaceae</taxon>
        <taxon>Bartonella</taxon>
    </lineage>
</organism>
<name>J1K742_BAREL</name>
<dbReference type="HOGENOM" id="CLU_1802295_0_0_5"/>
<gene>
    <name evidence="2" type="ORF">MEE_01478</name>
</gene>
<evidence type="ECO:0000313" key="3">
    <source>
        <dbReference type="Proteomes" id="UP000008941"/>
    </source>
</evidence>
<dbReference type="Proteomes" id="UP000008941">
    <property type="component" value="Unassembled WGS sequence"/>
</dbReference>
<dbReference type="AlphaFoldDB" id="J1K742"/>
<sequence>MFQNHKQNNPEHNNRHPNNTHPNNRQSSHHKTHHHPPYCSHHNSPCPTRFIFSTQRNTTPAPLSPFSCQAHTLPHHPPAKAPLPTQANKPQCSRVRRIKQRANPSNNTRKPLPLLLSRTRLAPPPLGKGSTSHTSKQTAALLF</sequence>
<dbReference type="STRING" id="807.GCA_002022705_00898"/>
<evidence type="ECO:0000256" key="1">
    <source>
        <dbReference type="SAM" id="MobiDB-lite"/>
    </source>
</evidence>
<feature type="compositionally biased region" description="Polar residues" evidence="1">
    <location>
        <begin position="41"/>
        <end position="69"/>
    </location>
</feature>
<feature type="region of interest" description="Disordered" evidence="1">
    <location>
        <begin position="1"/>
        <end position="143"/>
    </location>
</feature>
<accession>J1K742</accession>
<comment type="caution">
    <text evidence="2">The sequence shown here is derived from an EMBL/GenBank/DDBJ whole genome shotgun (WGS) entry which is preliminary data.</text>
</comment>
<feature type="compositionally biased region" description="Polar residues" evidence="1">
    <location>
        <begin position="129"/>
        <end position="143"/>
    </location>
</feature>